<organism evidence="10 11">
    <name type="scientific">Hanseniaspora guilliermondii</name>
    <dbReference type="NCBI Taxonomy" id="56406"/>
    <lineage>
        <taxon>Eukaryota</taxon>
        <taxon>Fungi</taxon>
        <taxon>Dikarya</taxon>
        <taxon>Ascomycota</taxon>
        <taxon>Saccharomycotina</taxon>
        <taxon>Saccharomycetes</taxon>
        <taxon>Saccharomycodales</taxon>
        <taxon>Saccharomycodaceae</taxon>
        <taxon>Hanseniaspora</taxon>
    </lineage>
</organism>
<sequence length="318" mass="36959">MISDNNDNNQYIKKKQEKDVFTYRTSQNGSQQTLLGNIQEKSKTASFDNAYKKSQTPQTFYNSPHNPIPQAHMMNNQYFQPSRHSSMPSMTPHYQTNFVPNETSNPIVYAPNPLLPPGYNQYKPTIHFNNPFQPLSESNQMYKRPHNNIYLQSKLSKDYAQSRLGVDFSPFMNYNFDLQQSPNSLLFGSNFNFGIPKIARGSTQKTPIENGYLLKPVTPSFENSSVDIIDSLHSENGIFNDKKKKKNQHLKKPIKDRPLCTLCGKTFSRTSSLKTHIFTVHERIKKYQCPYKDCNKRFTTNSNMRRHVRIHERNTKKD</sequence>
<keyword evidence="3 8" id="KW-0863">Zinc-finger</keyword>
<evidence type="ECO:0000256" key="4">
    <source>
        <dbReference type="ARBA" id="ARBA00022833"/>
    </source>
</evidence>
<keyword evidence="2" id="KW-0479">Metal-binding</keyword>
<keyword evidence="6" id="KW-0804">Transcription</keyword>
<evidence type="ECO:0000256" key="6">
    <source>
        <dbReference type="ARBA" id="ARBA00023163"/>
    </source>
</evidence>
<dbReference type="GO" id="GO:0008270">
    <property type="term" value="F:zinc ion binding"/>
    <property type="evidence" value="ECO:0007669"/>
    <property type="project" value="UniProtKB-KW"/>
</dbReference>
<keyword evidence="11" id="KW-1185">Reference proteome</keyword>
<dbReference type="EMBL" id="FQNF01000157">
    <property type="protein sequence ID" value="SGZ41790.1"/>
    <property type="molecule type" value="Genomic_DNA"/>
</dbReference>
<feature type="domain" description="C2H2-type" evidence="9">
    <location>
        <begin position="258"/>
        <end position="286"/>
    </location>
</feature>
<dbReference type="AlphaFoldDB" id="A0A1L0FQD4"/>
<feature type="domain" description="C2H2-type" evidence="9">
    <location>
        <begin position="287"/>
        <end position="316"/>
    </location>
</feature>
<dbReference type="Proteomes" id="UP000183365">
    <property type="component" value="Unassembled WGS sequence"/>
</dbReference>
<keyword evidence="7" id="KW-0539">Nucleus</keyword>
<dbReference type="InterPro" id="IPR036236">
    <property type="entry name" value="Znf_C2H2_sf"/>
</dbReference>
<dbReference type="PANTHER" id="PTHR46179">
    <property type="entry name" value="ZINC FINGER PROTEIN"/>
    <property type="match status" value="1"/>
</dbReference>
<dbReference type="PROSITE" id="PS00028">
    <property type="entry name" value="ZINC_FINGER_C2H2_1"/>
    <property type="match status" value="2"/>
</dbReference>
<proteinExistence type="predicted"/>
<dbReference type="Pfam" id="PF00096">
    <property type="entry name" value="zf-C2H2"/>
    <property type="match status" value="2"/>
</dbReference>
<evidence type="ECO:0000256" key="1">
    <source>
        <dbReference type="ARBA" id="ARBA00004123"/>
    </source>
</evidence>
<dbReference type="InterPro" id="IPR051061">
    <property type="entry name" value="Zinc_finger_trans_reg"/>
</dbReference>
<protein>
    <recommendedName>
        <fullName evidence="9">C2H2-type domain-containing protein</fullName>
    </recommendedName>
</protein>
<dbReference type="InterPro" id="IPR013087">
    <property type="entry name" value="Znf_C2H2_type"/>
</dbReference>
<dbReference type="SUPFAM" id="SSF57667">
    <property type="entry name" value="beta-beta-alpha zinc fingers"/>
    <property type="match status" value="1"/>
</dbReference>
<dbReference type="OrthoDB" id="6077919at2759"/>
<keyword evidence="4" id="KW-0862">Zinc</keyword>
<dbReference type="GO" id="GO:0006357">
    <property type="term" value="P:regulation of transcription by RNA polymerase II"/>
    <property type="evidence" value="ECO:0007669"/>
    <property type="project" value="TreeGrafter"/>
</dbReference>
<evidence type="ECO:0000256" key="2">
    <source>
        <dbReference type="ARBA" id="ARBA00022723"/>
    </source>
</evidence>
<dbReference type="SMART" id="SM00355">
    <property type="entry name" value="ZnF_C2H2"/>
    <property type="match status" value="2"/>
</dbReference>
<accession>A0A1L0FQD4</accession>
<gene>
    <name evidence="10" type="ORF">HGUI_03991</name>
</gene>
<evidence type="ECO:0000313" key="11">
    <source>
        <dbReference type="Proteomes" id="UP000183365"/>
    </source>
</evidence>
<evidence type="ECO:0000256" key="3">
    <source>
        <dbReference type="ARBA" id="ARBA00022771"/>
    </source>
</evidence>
<evidence type="ECO:0000313" key="10">
    <source>
        <dbReference type="EMBL" id="SGZ41790.1"/>
    </source>
</evidence>
<name>A0A1L0FQD4_9ASCO</name>
<dbReference type="Gene3D" id="3.30.160.60">
    <property type="entry name" value="Classic Zinc Finger"/>
    <property type="match status" value="2"/>
</dbReference>
<dbReference type="VEuPathDB" id="FungiDB:HGUI_03991"/>
<evidence type="ECO:0000259" key="9">
    <source>
        <dbReference type="PROSITE" id="PS50157"/>
    </source>
</evidence>
<evidence type="ECO:0000256" key="5">
    <source>
        <dbReference type="ARBA" id="ARBA00023015"/>
    </source>
</evidence>
<dbReference type="PROSITE" id="PS50157">
    <property type="entry name" value="ZINC_FINGER_C2H2_2"/>
    <property type="match status" value="2"/>
</dbReference>
<evidence type="ECO:0000256" key="7">
    <source>
        <dbReference type="ARBA" id="ARBA00023242"/>
    </source>
</evidence>
<dbReference type="GO" id="GO:0005634">
    <property type="term" value="C:nucleus"/>
    <property type="evidence" value="ECO:0007669"/>
    <property type="project" value="UniProtKB-SubCell"/>
</dbReference>
<evidence type="ECO:0000256" key="8">
    <source>
        <dbReference type="PROSITE-ProRule" id="PRU00042"/>
    </source>
</evidence>
<keyword evidence="5" id="KW-0805">Transcription regulation</keyword>
<comment type="subcellular location">
    <subcellularLocation>
        <location evidence="1">Nucleus</location>
    </subcellularLocation>
</comment>
<dbReference type="PANTHER" id="PTHR46179:SF13">
    <property type="entry name" value="C2H2-TYPE DOMAIN-CONTAINING PROTEIN"/>
    <property type="match status" value="1"/>
</dbReference>
<reference evidence="11" key="1">
    <citation type="submission" date="2016-11" db="EMBL/GenBank/DDBJ databases">
        <authorList>
            <person name="Guldener U."/>
        </authorList>
    </citation>
    <scope>NUCLEOTIDE SEQUENCE [LARGE SCALE GENOMIC DNA]</scope>
</reference>